<dbReference type="Proteomes" id="UP000324705">
    <property type="component" value="Chromosome 3A"/>
</dbReference>
<dbReference type="CDD" id="cd18280">
    <property type="entry name" value="BTB_POZ_BPM_plant"/>
    <property type="match status" value="1"/>
</dbReference>
<dbReference type="Gene3D" id="2.60.210.10">
    <property type="entry name" value="Apoptosis, Tumor Necrosis Factor Receptor Associated Protein 2, Chain A"/>
    <property type="match status" value="1"/>
</dbReference>
<comment type="pathway">
    <text evidence="1">Protein modification; protein ubiquitination.</text>
</comment>
<dbReference type="SUPFAM" id="SSF49599">
    <property type="entry name" value="TRAF domain-like"/>
    <property type="match status" value="1"/>
</dbReference>
<protein>
    <submittedName>
        <fullName evidence="5">Uncharacterized protein</fullName>
    </submittedName>
</protein>
<dbReference type="InterPro" id="IPR056423">
    <property type="entry name" value="BACK_BPM_SPOP"/>
</dbReference>
<feature type="domain" description="BTB" evidence="3">
    <location>
        <begin position="374"/>
        <end position="441"/>
    </location>
</feature>
<dbReference type="InterPro" id="IPR002083">
    <property type="entry name" value="MATH/TRAF_dom"/>
</dbReference>
<dbReference type="PROSITE" id="PS50144">
    <property type="entry name" value="MATH"/>
    <property type="match status" value="1"/>
</dbReference>
<dbReference type="Gramene" id="TRITD3Av1G079020.1">
    <property type="protein sequence ID" value="TRITD3Av1G079020.1"/>
    <property type="gene ID" value="TRITD3Av1G079020"/>
</dbReference>
<keyword evidence="6" id="KW-1185">Reference proteome</keyword>
<accession>A0A9R0RFT4</accession>
<dbReference type="Pfam" id="PF24570">
    <property type="entry name" value="BACK_BPM_SPOP"/>
    <property type="match status" value="2"/>
</dbReference>
<evidence type="ECO:0000256" key="2">
    <source>
        <dbReference type="ARBA" id="ARBA00010846"/>
    </source>
</evidence>
<name>A0A9R0RFT4_TRITD</name>
<dbReference type="SUPFAM" id="SSF54695">
    <property type="entry name" value="POZ domain"/>
    <property type="match status" value="2"/>
</dbReference>
<dbReference type="CDD" id="cd00121">
    <property type="entry name" value="MATH"/>
    <property type="match status" value="1"/>
</dbReference>
<dbReference type="Gene3D" id="1.25.40.420">
    <property type="match status" value="2"/>
</dbReference>
<dbReference type="InterPro" id="IPR045005">
    <property type="entry name" value="BPM1-6"/>
</dbReference>
<dbReference type="InterPro" id="IPR008974">
    <property type="entry name" value="TRAF-like"/>
</dbReference>
<evidence type="ECO:0000256" key="1">
    <source>
        <dbReference type="ARBA" id="ARBA00004906"/>
    </source>
</evidence>
<feature type="domain" description="BTB" evidence="3">
    <location>
        <begin position="15"/>
        <end position="81"/>
    </location>
</feature>
<evidence type="ECO:0000313" key="6">
    <source>
        <dbReference type="Proteomes" id="UP000324705"/>
    </source>
</evidence>
<reference evidence="5 6" key="1">
    <citation type="submission" date="2017-09" db="EMBL/GenBank/DDBJ databases">
        <authorList>
            <consortium name="International Durum Wheat Genome Sequencing Consortium (IDWGSC)"/>
            <person name="Milanesi L."/>
        </authorList>
    </citation>
    <scope>NUCLEOTIDE SEQUENCE [LARGE SCALE GENOMIC DNA]</scope>
    <source>
        <strain evidence="6">cv. Svevo</strain>
    </source>
</reference>
<dbReference type="InterPro" id="IPR000210">
    <property type="entry name" value="BTB/POZ_dom"/>
</dbReference>
<dbReference type="Pfam" id="PF00651">
    <property type="entry name" value="BTB"/>
    <property type="match status" value="2"/>
</dbReference>
<organism evidence="5 6">
    <name type="scientific">Triticum turgidum subsp. durum</name>
    <name type="common">Durum wheat</name>
    <name type="synonym">Triticum durum</name>
    <dbReference type="NCBI Taxonomy" id="4567"/>
    <lineage>
        <taxon>Eukaryota</taxon>
        <taxon>Viridiplantae</taxon>
        <taxon>Streptophyta</taxon>
        <taxon>Embryophyta</taxon>
        <taxon>Tracheophyta</taxon>
        <taxon>Spermatophyta</taxon>
        <taxon>Magnoliopsida</taxon>
        <taxon>Liliopsida</taxon>
        <taxon>Poales</taxon>
        <taxon>Poaceae</taxon>
        <taxon>BOP clade</taxon>
        <taxon>Pooideae</taxon>
        <taxon>Triticodae</taxon>
        <taxon>Triticeae</taxon>
        <taxon>Triticinae</taxon>
        <taxon>Triticum</taxon>
    </lineage>
</organism>
<sequence length="537" mass="59782">MHEQLARILATGEAADVTFEVRGSTYAAHWCLLAARSSVFMAQSLLFKESDTTCIRIHDMEPRVFKAMLHFIYTDSLPEIDDGESMEMAQLLFVAADRYNLKKLKLICQNALCSCIDTSMVMTVLAFAGQHGCLELKKACFQFLTSFQNLKTAIRSDAFENIKTSQPNILEVLVANVDVPQDMLRSSEHDLAGGDTPAHTSSSIVAEGVSGSHVLTVQGYSHTLGLGVCRQIPSGLFSVGGHTWKIIYYPDGRSTDCADWISISLRLHHSDATQVKVRCRFSLLDQVGKPVIKYTTACHTFTCSAQGHTIEFPRFIRRDELDSSTYVEDNCFNIRCDVSIAKGIRRQPTIPLGMAPPCGLAHQFGRILETGQGADVIFEVSGEMFAAHRRLLVARSSVFMAQLFGPMKENDATCIRINGMEPRVFRMMLYFIYTDSLPHIDDSGIKEVAQHLFVAADRYDLQRLKLICTNMLCNHIDTITVATTLAFAKQHGCDGVKKACFQFLGSFQNLKAIMGSDGFEHLKTIHPHILEELLTQD</sequence>
<dbReference type="OMA" id="ATCIRIN"/>
<dbReference type="EMBL" id="LT934115">
    <property type="protein sequence ID" value="VAH59716.1"/>
    <property type="molecule type" value="Genomic_DNA"/>
</dbReference>
<dbReference type="GO" id="GO:0016567">
    <property type="term" value="P:protein ubiquitination"/>
    <property type="evidence" value="ECO:0007669"/>
    <property type="project" value="InterPro"/>
</dbReference>
<proteinExistence type="inferred from homology"/>
<dbReference type="Gene3D" id="3.30.710.10">
    <property type="entry name" value="Potassium Channel Kv1.1, Chain A"/>
    <property type="match status" value="2"/>
</dbReference>
<feature type="domain" description="MATH" evidence="4">
    <location>
        <begin position="210"/>
        <end position="338"/>
    </location>
</feature>
<dbReference type="PROSITE" id="PS50097">
    <property type="entry name" value="BTB"/>
    <property type="match status" value="2"/>
</dbReference>
<gene>
    <name evidence="5" type="ORF">TRITD_3Av1G079020</name>
</gene>
<dbReference type="AlphaFoldDB" id="A0A9R0RFT4"/>
<evidence type="ECO:0000313" key="5">
    <source>
        <dbReference type="EMBL" id="VAH59716.1"/>
    </source>
</evidence>
<evidence type="ECO:0000259" key="4">
    <source>
        <dbReference type="PROSITE" id="PS50144"/>
    </source>
</evidence>
<comment type="similarity">
    <text evidence="2">Belongs to the Tdpoz family.</text>
</comment>
<evidence type="ECO:0000259" key="3">
    <source>
        <dbReference type="PROSITE" id="PS50097"/>
    </source>
</evidence>
<dbReference type="Pfam" id="PF22486">
    <property type="entry name" value="MATH_2"/>
    <property type="match status" value="1"/>
</dbReference>
<dbReference type="SMART" id="SM00225">
    <property type="entry name" value="BTB"/>
    <property type="match status" value="2"/>
</dbReference>
<dbReference type="PANTHER" id="PTHR26379:SF439">
    <property type="entry name" value="BTB DOMAIN-CONTAINING PROTEIN"/>
    <property type="match status" value="1"/>
</dbReference>
<dbReference type="PANTHER" id="PTHR26379">
    <property type="entry name" value="BTB/POZ AND MATH DOMAIN-CONTAINING PROTEIN 1"/>
    <property type="match status" value="1"/>
</dbReference>
<dbReference type="InterPro" id="IPR011333">
    <property type="entry name" value="SKP1/BTB/POZ_sf"/>
</dbReference>